<sequence>MRRNIFRLLIVCLTLCSSLASAEKLSPGIPVDLHIPVAPTPVKANGKIRLLYELHITNLRAKSLQLSRIIVAKGATERSFLASYEAPALTERLGRPGAPADLGDKRVIGGGMQAVAFLELDFERPTDVPRVLMHRLFFKADEKGEDVYVDGAEVTVRQVAPVTISPPLRGLGWVALSGMSNDSVHRRTIVAVDGKARIAQRFAADWTKIGKEGLAFSGDPAKNANWAAYGAEVLAVANAVVVDVKDGIPDNDPTADKKAVPINLETVGGNYVILDLGGGNFAFYAHLQPNTIRVKVGDHVKRGQTLALLGNSGNSDAPHLHFHVSDSNSPLGAEGLPYVFDAFESKGELPSKRLLAEGGWKAWILTKAEKRLLEMPTENTIAGFP</sequence>
<dbReference type="EMBL" id="WNKX01000012">
    <property type="protein sequence ID" value="MTW12234.1"/>
    <property type="molecule type" value="Genomic_DNA"/>
</dbReference>
<proteinExistence type="predicted"/>
<evidence type="ECO:0000313" key="4">
    <source>
        <dbReference type="Proteomes" id="UP000472320"/>
    </source>
</evidence>
<feature type="signal peptide" evidence="1">
    <location>
        <begin position="1"/>
        <end position="22"/>
    </location>
</feature>
<keyword evidence="1" id="KW-0732">Signal</keyword>
<feature type="domain" description="M23ase beta-sheet core" evidence="2">
    <location>
        <begin position="227"/>
        <end position="329"/>
    </location>
</feature>
<dbReference type="Proteomes" id="UP000472320">
    <property type="component" value="Unassembled WGS sequence"/>
</dbReference>
<dbReference type="Pfam" id="PF01551">
    <property type="entry name" value="Peptidase_M23"/>
    <property type="match status" value="1"/>
</dbReference>
<dbReference type="AlphaFoldDB" id="A0A6L6QJI1"/>
<dbReference type="InterPro" id="IPR016047">
    <property type="entry name" value="M23ase_b-sheet_dom"/>
</dbReference>
<gene>
    <name evidence="3" type="ORF">GM658_16635</name>
</gene>
<reference evidence="3 4" key="1">
    <citation type="submission" date="2019-11" db="EMBL/GenBank/DDBJ databases">
        <title>Type strains purchased from KCTC, JCM and DSMZ.</title>
        <authorList>
            <person name="Lu H."/>
        </authorList>
    </citation>
    <scope>NUCLEOTIDE SEQUENCE [LARGE SCALE GENOMIC DNA]</scope>
    <source>
        <strain evidence="3 4">JCM 31587</strain>
    </source>
</reference>
<dbReference type="Gene3D" id="2.70.70.10">
    <property type="entry name" value="Glucose Permease (Domain IIA)"/>
    <property type="match status" value="1"/>
</dbReference>
<name>A0A6L6QJI1_9BURK</name>
<dbReference type="PANTHER" id="PTHR21666:SF270">
    <property type="entry name" value="MUREIN HYDROLASE ACTIVATOR ENVC"/>
    <property type="match status" value="1"/>
</dbReference>
<dbReference type="RefSeq" id="WP_155455174.1">
    <property type="nucleotide sequence ID" value="NZ_WNKX01000012.1"/>
</dbReference>
<accession>A0A6L6QJI1</accession>
<evidence type="ECO:0000313" key="3">
    <source>
        <dbReference type="EMBL" id="MTW12234.1"/>
    </source>
</evidence>
<dbReference type="OrthoDB" id="5489603at2"/>
<protein>
    <submittedName>
        <fullName evidence="3">Peptidoglycan DD-metalloendopeptidase family protein</fullName>
    </submittedName>
</protein>
<keyword evidence="4" id="KW-1185">Reference proteome</keyword>
<organism evidence="3 4">
    <name type="scientific">Massilia eburnea</name>
    <dbReference type="NCBI Taxonomy" id="1776165"/>
    <lineage>
        <taxon>Bacteria</taxon>
        <taxon>Pseudomonadati</taxon>
        <taxon>Pseudomonadota</taxon>
        <taxon>Betaproteobacteria</taxon>
        <taxon>Burkholderiales</taxon>
        <taxon>Oxalobacteraceae</taxon>
        <taxon>Telluria group</taxon>
        <taxon>Massilia</taxon>
    </lineage>
</organism>
<dbReference type="CDD" id="cd12797">
    <property type="entry name" value="M23_peptidase"/>
    <property type="match status" value="1"/>
</dbReference>
<dbReference type="InterPro" id="IPR011055">
    <property type="entry name" value="Dup_hybrid_motif"/>
</dbReference>
<comment type="caution">
    <text evidence="3">The sequence shown here is derived from an EMBL/GenBank/DDBJ whole genome shotgun (WGS) entry which is preliminary data.</text>
</comment>
<evidence type="ECO:0000256" key="1">
    <source>
        <dbReference type="SAM" id="SignalP"/>
    </source>
</evidence>
<dbReference type="PANTHER" id="PTHR21666">
    <property type="entry name" value="PEPTIDASE-RELATED"/>
    <property type="match status" value="1"/>
</dbReference>
<dbReference type="InterPro" id="IPR050570">
    <property type="entry name" value="Cell_wall_metabolism_enzyme"/>
</dbReference>
<dbReference type="SUPFAM" id="SSF51261">
    <property type="entry name" value="Duplicated hybrid motif"/>
    <property type="match status" value="1"/>
</dbReference>
<feature type="chain" id="PRO_5026778196" evidence="1">
    <location>
        <begin position="23"/>
        <end position="385"/>
    </location>
</feature>
<evidence type="ECO:0000259" key="2">
    <source>
        <dbReference type="Pfam" id="PF01551"/>
    </source>
</evidence>
<dbReference type="GO" id="GO:0004222">
    <property type="term" value="F:metalloendopeptidase activity"/>
    <property type="evidence" value="ECO:0007669"/>
    <property type="project" value="TreeGrafter"/>
</dbReference>